<organism evidence="1">
    <name type="scientific">Pithovirus LCPAC202</name>
    <dbReference type="NCBI Taxonomy" id="2506592"/>
    <lineage>
        <taxon>Viruses</taxon>
        <taxon>Pithoviruses</taxon>
    </lineage>
</organism>
<protein>
    <submittedName>
        <fullName evidence="1">Uncharacterized protein</fullName>
    </submittedName>
</protein>
<dbReference type="EMBL" id="MK500514">
    <property type="protein sequence ID" value="QBK91194.1"/>
    <property type="molecule type" value="Genomic_DNA"/>
</dbReference>
<gene>
    <name evidence="1" type="ORF">LCPAC202_01680</name>
</gene>
<name>A0A481Z5N1_9VIRU</name>
<sequence>MNKTDSDQNVHFKTVYIVIRAGLVIIHHRDPRPIDLNQVPYVLIVVSPSVDGSVIRNIIGVYTYGTRSGDYIQFQISNINLLQLLPGTGSTILEKLQHHYLSLSGETQNTILHPSEPELNGSYLQQGTSDNGQLNTNMLSASVRLSYPGSTDFESFITSFMAGIGSHLAIFDILKHQQLTVGDPFYPVHIRQPLDNDQPENLLTQGVGEYLGYHARTLQSISRGEKSITRIGPTWLSMIDCFWKGHSICFKKGPLNDPSTAIHDTMIGYCRHQDNKIQILESRFREISVRADNYLNSIQRQGRTTLDQIGMTSETAQAGLLQVASGTTNLMAKTCQEFEERINVLSTKSVQTIQEERQSTISSITTLRSTAQKNIHKWADEGVEQIQLVYSQGFDEISKAKAESLSDIRIESQRSLDLISSEQDMARSNLEIVQRGVSKDLAELHNEGVEKNLLMIEDRKKDFFRFNSAIVDNIQNMANNNVSEITEIKDRIIKSNRLALDEIDIKVKNAGQKLQDMVTIGLTNMLDQQKHLTNGVRVDAKKVALEKLRQAMDQAVQETLQRLGVGIDQIIKASIKTQFESHLNKLNEEISKTMKTFIETKIVTPEISKDQPEPRIHIINGDCGQPRLDQEEHQLNPFVKLISFPQELVNKVS</sequence>
<reference evidence="1" key="1">
    <citation type="journal article" date="2019" name="MBio">
        <title>Virus Genomes from Deep Sea Sediments Expand the Ocean Megavirome and Support Independent Origins of Viral Gigantism.</title>
        <authorList>
            <person name="Backstrom D."/>
            <person name="Yutin N."/>
            <person name="Jorgensen S.L."/>
            <person name="Dharamshi J."/>
            <person name="Homa F."/>
            <person name="Zaremba-Niedwiedzka K."/>
            <person name="Spang A."/>
            <person name="Wolf Y.I."/>
            <person name="Koonin E.V."/>
            <person name="Ettema T.J."/>
        </authorList>
    </citation>
    <scope>NUCLEOTIDE SEQUENCE</scope>
</reference>
<evidence type="ECO:0000313" key="1">
    <source>
        <dbReference type="EMBL" id="QBK91194.1"/>
    </source>
</evidence>
<proteinExistence type="predicted"/>
<accession>A0A481Z5N1</accession>